<dbReference type="InterPro" id="IPR050483">
    <property type="entry name" value="CoA-transferase_III_domain"/>
</dbReference>
<dbReference type="AlphaFoldDB" id="A0A0P0RLW1"/>
<accession>A0A0P0RLW1</accession>
<name>A0A0P0RLW1_9BURK</name>
<evidence type="ECO:0000313" key="2">
    <source>
        <dbReference type="EMBL" id="ALL69919.1"/>
    </source>
</evidence>
<proteinExistence type="predicted"/>
<dbReference type="Pfam" id="PF02515">
    <property type="entry name" value="CoA_transf_3"/>
    <property type="match status" value="1"/>
</dbReference>
<dbReference type="EMBL" id="CP012748">
    <property type="protein sequence ID" value="ALL69919.1"/>
    <property type="molecule type" value="Genomic_DNA"/>
</dbReference>
<protein>
    <submittedName>
        <fullName evidence="2">CAIB/BAIF family protein</fullName>
        <ecNumber evidence="2">2.8.3.15</ecNumber>
    </submittedName>
</protein>
<organism evidence="2 3">
    <name type="scientific">Paraburkholderia caribensis MBA4</name>
    <dbReference type="NCBI Taxonomy" id="1323664"/>
    <lineage>
        <taxon>Bacteria</taxon>
        <taxon>Pseudomonadati</taxon>
        <taxon>Pseudomonadota</taxon>
        <taxon>Betaproteobacteria</taxon>
        <taxon>Burkholderiales</taxon>
        <taxon>Burkholderiaceae</taxon>
        <taxon>Paraburkholderia</taxon>
    </lineage>
</organism>
<keyword evidence="1 2" id="KW-0808">Transferase</keyword>
<dbReference type="InterPro" id="IPR044855">
    <property type="entry name" value="CoA-Trfase_III_dom3_sf"/>
</dbReference>
<dbReference type="Gene3D" id="3.40.50.10540">
    <property type="entry name" value="Crotonobetainyl-coa:carnitine coa-transferase, domain 1"/>
    <property type="match status" value="1"/>
</dbReference>
<dbReference type="SUPFAM" id="SSF89796">
    <property type="entry name" value="CoA-transferase family III (CaiB/BaiF)"/>
    <property type="match status" value="1"/>
</dbReference>
<dbReference type="InterPro" id="IPR003673">
    <property type="entry name" value="CoA-Trfase_fam_III"/>
</dbReference>
<dbReference type="Gene3D" id="3.30.1540.10">
    <property type="entry name" value="formyl-coa transferase, domain 3"/>
    <property type="match status" value="1"/>
</dbReference>
<dbReference type="GeneID" id="69973441"/>
<dbReference type="PANTHER" id="PTHR48207:SF3">
    <property type="entry name" value="SUCCINATE--HYDROXYMETHYLGLUTARATE COA-TRANSFERASE"/>
    <property type="match status" value="1"/>
</dbReference>
<dbReference type="GO" id="GO:0033877">
    <property type="term" value="F:succinyl-CoA:(R)-benzylsuccinate CoA-transferase activity"/>
    <property type="evidence" value="ECO:0007669"/>
    <property type="project" value="UniProtKB-EC"/>
</dbReference>
<dbReference type="KEGG" id="bcai:K788_0001720"/>
<dbReference type="RefSeq" id="WP_035995185.1">
    <property type="nucleotide sequence ID" value="NZ_CP012748.1"/>
</dbReference>
<evidence type="ECO:0000313" key="3">
    <source>
        <dbReference type="Proteomes" id="UP000019146"/>
    </source>
</evidence>
<dbReference type="EC" id="2.8.3.15" evidence="2"/>
<reference evidence="2 3" key="1">
    <citation type="journal article" date="2014" name="Genome Announc.">
        <title>Draft Genome Sequence of the Haloacid-Degrading Burkholderia caribensis Strain MBA4.</title>
        <authorList>
            <person name="Pan Y."/>
            <person name="Kong K.F."/>
            <person name="Tsang J.S."/>
        </authorList>
    </citation>
    <scope>NUCLEOTIDE SEQUENCE [LARGE SCALE GENOMIC DNA]</scope>
    <source>
        <strain evidence="2 3">MBA4</strain>
        <plasmid evidence="3">Plasmid</plasmid>
    </source>
</reference>
<evidence type="ECO:0000256" key="1">
    <source>
        <dbReference type="ARBA" id="ARBA00022679"/>
    </source>
</evidence>
<geneLocation type="plasmid" evidence="3"/>
<dbReference type="Proteomes" id="UP000019146">
    <property type="component" value="Plasmid unnamed"/>
</dbReference>
<sequence length="405" mass="43801">MKPDFLKGIRFTDLTWAGAGPFGTKVFSDFGAEVLKIESTTRLDSVRTAGPYKDGVFGINRSGYFASRNTGKKSISLNLKTDEGKRIVRELVAQSDVVSNNFGPGAMERFGFSYDALREIKPDIIYLSMPMYGQDGPRANLLGVGMTISAVTSIMWQTAYGPDDPVGPGTHYPDHAANPYHAAFAVLAALAYRRKTGRGMKIDLSQVESTINFVGPSLVEAAATGCEPPQLGNRSRSDAPHNMFRAKGDDAWVALAVSGNAQWRALAAVMGRADLAEDASLASPAGRLAALERIDAAVAQWTAQHAPAAIVARLREAGLAVSEVASSRQLVESDPQLAHRHYWQRVAHPEIGAALLNSPPFLIDGERIELERPPLMGEHTHEALGRLLRLSPLQLKELEEQGVFS</sequence>
<dbReference type="InterPro" id="IPR023606">
    <property type="entry name" value="CoA-Trfase_III_dom_1_sf"/>
</dbReference>
<dbReference type="PANTHER" id="PTHR48207">
    <property type="entry name" value="SUCCINATE--HYDROXYMETHYLGLUTARATE COA-TRANSFERASE"/>
    <property type="match status" value="1"/>
</dbReference>
<keyword evidence="2" id="KW-0614">Plasmid</keyword>
<gene>
    <name evidence="2" type="ORF">K788_0001720</name>
</gene>